<feature type="compositionally biased region" description="Basic and acidic residues" evidence="1">
    <location>
        <begin position="489"/>
        <end position="501"/>
    </location>
</feature>
<evidence type="ECO:0000256" key="1">
    <source>
        <dbReference type="SAM" id="MobiDB-lite"/>
    </source>
</evidence>
<dbReference type="InterPro" id="IPR009351">
    <property type="entry name" value="AlkZ-like"/>
</dbReference>
<protein>
    <submittedName>
        <fullName evidence="2">Winged helix-turn-helix domain-containing protein</fullName>
    </submittedName>
</protein>
<reference evidence="2 3" key="1">
    <citation type="submission" date="2019-01" db="EMBL/GenBank/DDBJ databases">
        <title>Genome sequencing of strain 2JSPR-7.</title>
        <authorList>
            <person name="Heo J."/>
            <person name="Kim S.-J."/>
            <person name="Kim J.-S."/>
            <person name="Hong S.-B."/>
            <person name="Kwon S.-W."/>
        </authorList>
    </citation>
    <scope>NUCLEOTIDE SEQUENCE [LARGE SCALE GENOMIC DNA]</scope>
    <source>
        <strain evidence="2 3">2JSPR-7</strain>
    </source>
</reference>
<evidence type="ECO:0000313" key="2">
    <source>
        <dbReference type="EMBL" id="QAY63330.1"/>
    </source>
</evidence>
<gene>
    <name evidence="2" type="ORF">ET495_08800</name>
</gene>
<proteinExistence type="predicted"/>
<dbReference type="OrthoDB" id="9787207at2"/>
<feature type="region of interest" description="Disordered" evidence="1">
    <location>
        <begin position="1"/>
        <end position="38"/>
    </location>
</feature>
<dbReference type="PANTHER" id="PTHR30528:SF0">
    <property type="entry name" value="CYTOPLASMIC PROTEIN"/>
    <property type="match status" value="1"/>
</dbReference>
<dbReference type="Proteomes" id="UP000291758">
    <property type="component" value="Chromosome"/>
</dbReference>
<evidence type="ECO:0000313" key="3">
    <source>
        <dbReference type="Proteomes" id="UP000291758"/>
    </source>
</evidence>
<dbReference type="Pfam" id="PF06224">
    <property type="entry name" value="AlkZ-like"/>
    <property type="match status" value="1"/>
</dbReference>
<dbReference type="PANTHER" id="PTHR30528">
    <property type="entry name" value="CYTOPLASMIC PROTEIN"/>
    <property type="match status" value="1"/>
</dbReference>
<feature type="region of interest" description="Disordered" evidence="1">
    <location>
        <begin position="489"/>
        <end position="511"/>
    </location>
</feature>
<dbReference type="EMBL" id="CP035495">
    <property type="protein sequence ID" value="QAY63330.1"/>
    <property type="molecule type" value="Genomic_DNA"/>
</dbReference>
<name>A0A4P6EKU5_9MICO</name>
<dbReference type="AlphaFoldDB" id="A0A4P6EKU5"/>
<organism evidence="2 3">
    <name type="scientific">Xylanimonas allomyrinae</name>
    <dbReference type="NCBI Taxonomy" id="2509459"/>
    <lineage>
        <taxon>Bacteria</taxon>
        <taxon>Bacillati</taxon>
        <taxon>Actinomycetota</taxon>
        <taxon>Actinomycetes</taxon>
        <taxon>Micrococcales</taxon>
        <taxon>Promicromonosporaceae</taxon>
        <taxon>Xylanimonas</taxon>
    </lineage>
</organism>
<keyword evidence="3" id="KW-1185">Reference proteome</keyword>
<dbReference type="KEGG" id="xyl:ET495_08800"/>
<accession>A0A4P6EKU5</accession>
<sequence length="527" mass="56820">MDVRSRPARPAVRGPPSGERADLTGSTATDVGGGGHHGTVTAATVVSTPVAPARARPDRLSRAQARRVALAAQGLHRARTGGSGPGLRQVTAVVRRLGLLQIDSVNVLARAHLMPAFSRLGPYDVGLLDRLSSRTPRRLVEAWAHEASFVPVETWPLLAWRRRAVRDHAWGSIASAAERHPAELAAVRAILAERGPVTSAQVHALLAEGGAGGRPATDEWGWNWSAAKRVLEHLFFTGEVVSAGRSAQFERRYDLPERVLPRSVLDAPPVTDAEAIRGLVEVGARAHGVATLRDLRDYFRLRRGVTNALVPAAVRELVEDGVLVPVEVEGLRGPWYLHRDAALPRRADGAALLSPFDPLVFERTRLEELFGTTYRIEIYVPAARRVHGYYVLPFLEGEHITARVDLKADRRAAGGGVLRVQSAHGEPAAPGDRGATAHRLAAELRAMAGWLGLADVVVAPAGTSLPSLRGRWAVADAGAPRWRRDVRHGRDDRFSQGRTRADVPGAGPRMAEGVTKGAAICRVRDMT</sequence>